<comment type="caution">
    <text evidence="3">The sequence shown here is derived from an EMBL/GenBank/DDBJ whole genome shotgun (WGS) entry which is preliminary data.</text>
</comment>
<dbReference type="Proteomes" id="UP000541136">
    <property type="component" value="Unassembled WGS sequence"/>
</dbReference>
<proteinExistence type="predicted"/>
<protein>
    <submittedName>
        <fullName evidence="3">Cu+-exporting ATPase</fullName>
    </submittedName>
</protein>
<dbReference type="GO" id="GO:0046872">
    <property type="term" value="F:metal ion binding"/>
    <property type="evidence" value="ECO:0007669"/>
    <property type="project" value="UniProtKB-KW"/>
</dbReference>
<evidence type="ECO:0000313" key="4">
    <source>
        <dbReference type="Proteomes" id="UP000541136"/>
    </source>
</evidence>
<evidence type="ECO:0000313" key="3">
    <source>
        <dbReference type="EMBL" id="MBB6085308.1"/>
    </source>
</evidence>
<dbReference type="CDD" id="cd00371">
    <property type="entry name" value="HMA"/>
    <property type="match status" value="1"/>
</dbReference>
<dbReference type="InterPro" id="IPR001802">
    <property type="entry name" value="MerP/CopZ"/>
</dbReference>
<evidence type="ECO:0000259" key="2">
    <source>
        <dbReference type="PROSITE" id="PS50846"/>
    </source>
</evidence>
<name>A0A7W9WQ76_CASDE</name>
<dbReference type="Gene3D" id="3.30.70.100">
    <property type="match status" value="1"/>
</dbReference>
<organism evidence="3 4">
    <name type="scientific">Castellaniella defragrans</name>
    <name type="common">Alcaligenes defragrans</name>
    <dbReference type="NCBI Taxonomy" id="75697"/>
    <lineage>
        <taxon>Bacteria</taxon>
        <taxon>Pseudomonadati</taxon>
        <taxon>Pseudomonadota</taxon>
        <taxon>Betaproteobacteria</taxon>
        <taxon>Burkholderiales</taxon>
        <taxon>Alcaligenaceae</taxon>
        <taxon>Castellaniella</taxon>
    </lineage>
</organism>
<dbReference type="EMBL" id="JACHIB010000023">
    <property type="protein sequence ID" value="MBB6085308.1"/>
    <property type="molecule type" value="Genomic_DNA"/>
</dbReference>
<dbReference type="InterPro" id="IPR006121">
    <property type="entry name" value="HMA_dom"/>
</dbReference>
<dbReference type="InterPro" id="IPR036163">
    <property type="entry name" value="HMA_dom_sf"/>
</dbReference>
<keyword evidence="1" id="KW-0479">Metal-binding</keyword>
<dbReference type="PANTHER" id="PTHR46594:SF4">
    <property type="entry name" value="P-TYPE CATION-TRANSPORTING ATPASE"/>
    <property type="match status" value="1"/>
</dbReference>
<feature type="domain" description="HMA" evidence="2">
    <location>
        <begin position="12"/>
        <end position="78"/>
    </location>
</feature>
<accession>A0A7W9WQ76</accession>
<dbReference type="PROSITE" id="PS50846">
    <property type="entry name" value="HMA_2"/>
    <property type="match status" value="1"/>
</dbReference>
<dbReference type="FunFam" id="3.30.70.100:FF:000001">
    <property type="entry name" value="ATPase copper transporting beta"/>
    <property type="match status" value="1"/>
</dbReference>
<dbReference type="PANTHER" id="PTHR46594">
    <property type="entry name" value="P-TYPE CATION-TRANSPORTING ATPASE"/>
    <property type="match status" value="1"/>
</dbReference>
<dbReference type="AlphaFoldDB" id="A0A7W9WQ76"/>
<evidence type="ECO:0000256" key="1">
    <source>
        <dbReference type="ARBA" id="ARBA00022723"/>
    </source>
</evidence>
<dbReference type="PRINTS" id="PR00946">
    <property type="entry name" value="HGSCAVENGER"/>
</dbReference>
<dbReference type="SUPFAM" id="SSF55008">
    <property type="entry name" value="HMA, heavy metal-associated domain"/>
    <property type="match status" value="1"/>
</dbReference>
<dbReference type="RefSeq" id="WP_052355503.1">
    <property type="nucleotide sequence ID" value="NZ_JACHIB010000023.1"/>
</dbReference>
<sequence length="94" mass="9592">MEAATLKRSSQKTATLRVVGLRGPSCADTVDRALAAVPGVSEVTVSLADEKATVTFDTAQVSVQRLQVAVQDAGYEALKPVHGEDGNCCGGCGG</sequence>
<gene>
    <name evidence="3" type="ORF">HNR28_003365</name>
</gene>
<dbReference type="Pfam" id="PF00403">
    <property type="entry name" value="HMA"/>
    <property type="match status" value="1"/>
</dbReference>
<reference evidence="3 4" key="1">
    <citation type="submission" date="2020-08" db="EMBL/GenBank/DDBJ databases">
        <title>Genomic Encyclopedia of Type Strains, Phase IV (KMG-IV): sequencing the most valuable type-strain genomes for metagenomic binning, comparative biology and taxonomic classification.</title>
        <authorList>
            <person name="Goeker M."/>
        </authorList>
    </citation>
    <scope>NUCLEOTIDE SEQUENCE [LARGE SCALE GENOMIC DNA]</scope>
    <source>
        <strain evidence="3 4">DSM 12141</strain>
    </source>
</reference>